<dbReference type="KEGG" id="bgz:XH91_07565"/>
<dbReference type="Proteomes" id="UP000290401">
    <property type="component" value="Unassembled WGS sequence"/>
</dbReference>
<keyword evidence="5" id="KW-1185">Reference proteome</keyword>
<evidence type="ECO:0000313" key="3">
    <source>
        <dbReference type="EMBL" id="RXH12359.1"/>
    </source>
</evidence>
<feature type="domain" description="Carrier" evidence="1">
    <location>
        <begin position="2"/>
        <end position="80"/>
    </location>
</feature>
<dbReference type="EMBL" id="CP030053">
    <property type="protein sequence ID" value="QAU45221.1"/>
    <property type="molecule type" value="Genomic_DNA"/>
</dbReference>
<dbReference type="RefSeq" id="WP_128949997.1">
    <property type="nucleotide sequence ID" value="NZ_CP030053.1"/>
</dbReference>
<proteinExistence type="predicted"/>
<evidence type="ECO:0000313" key="4">
    <source>
        <dbReference type="Proteomes" id="UP000288972"/>
    </source>
</evidence>
<dbReference type="InterPro" id="IPR036736">
    <property type="entry name" value="ACP-like_sf"/>
</dbReference>
<name>A0AAE6C798_9BRAD</name>
<dbReference type="Gene3D" id="1.10.1200.10">
    <property type="entry name" value="ACP-like"/>
    <property type="match status" value="1"/>
</dbReference>
<dbReference type="Proteomes" id="UP000288972">
    <property type="component" value="Chromosome"/>
</dbReference>
<accession>A0AAE6C798</accession>
<dbReference type="Pfam" id="PF00550">
    <property type="entry name" value="PP-binding"/>
    <property type="match status" value="1"/>
</dbReference>
<dbReference type="PROSITE" id="PS50075">
    <property type="entry name" value="CARRIER"/>
    <property type="match status" value="1"/>
</dbReference>
<protein>
    <submittedName>
        <fullName evidence="2">Acyl carrier protein</fullName>
    </submittedName>
</protein>
<dbReference type="InterPro" id="IPR009081">
    <property type="entry name" value="PP-bd_ACP"/>
</dbReference>
<evidence type="ECO:0000259" key="1">
    <source>
        <dbReference type="PROSITE" id="PS50075"/>
    </source>
</evidence>
<evidence type="ECO:0000313" key="5">
    <source>
        <dbReference type="Proteomes" id="UP000290401"/>
    </source>
</evidence>
<gene>
    <name evidence="3" type="ORF">EAS56_17795</name>
    <name evidence="2" type="ORF">XH91_07565</name>
</gene>
<dbReference type="AlphaFoldDB" id="A0AAE6C798"/>
<evidence type="ECO:0000313" key="2">
    <source>
        <dbReference type="EMBL" id="QAU45221.1"/>
    </source>
</evidence>
<organism evidence="2 4">
    <name type="scientific">Bradyrhizobium guangzhouense</name>
    <dbReference type="NCBI Taxonomy" id="1325095"/>
    <lineage>
        <taxon>Bacteria</taxon>
        <taxon>Pseudomonadati</taxon>
        <taxon>Pseudomonadota</taxon>
        <taxon>Alphaproteobacteria</taxon>
        <taxon>Hyphomicrobiales</taxon>
        <taxon>Nitrobacteraceae</taxon>
        <taxon>Bradyrhizobium</taxon>
    </lineage>
</organism>
<reference evidence="2 4" key="1">
    <citation type="submission" date="2018-06" db="EMBL/GenBank/DDBJ databases">
        <title>Comparative genomics of rhizobia nodulating Arachis hypogaea in China.</title>
        <authorList>
            <person name="Li Y."/>
        </authorList>
    </citation>
    <scope>NUCLEOTIDE SEQUENCE [LARGE SCALE GENOMIC DNA]</scope>
    <source>
        <strain evidence="2 4">CCBAU 51670</strain>
    </source>
</reference>
<dbReference type="EMBL" id="RDQZ01000013">
    <property type="protein sequence ID" value="RXH12359.1"/>
    <property type="molecule type" value="Genomic_DNA"/>
</dbReference>
<sequence>MSNLQSTVKRNLADLLDVDVDRIALDANLSDEYGLTSLNLVLLVTSLCEETGIPVFNFTDKDIANLKTPRDVVTMFATAGRQEA</sequence>
<dbReference type="SUPFAM" id="SSF47336">
    <property type="entry name" value="ACP-like"/>
    <property type="match status" value="1"/>
</dbReference>
<reference evidence="3 5" key="2">
    <citation type="submission" date="2018-10" db="EMBL/GenBank/DDBJ databases">
        <title>Bradyrhizobium sp. nov., effective nodules isolated from peanut in China.</title>
        <authorList>
            <person name="Li Y."/>
        </authorList>
    </citation>
    <scope>NUCLEOTIDE SEQUENCE [LARGE SCALE GENOMIC DNA]</scope>
    <source>
        <strain evidence="3 5">CCBAU 53426</strain>
    </source>
</reference>